<evidence type="ECO:0000313" key="2">
    <source>
        <dbReference type="Proteomes" id="UP000663903"/>
    </source>
</evidence>
<reference evidence="1" key="1">
    <citation type="submission" date="2021-03" db="EMBL/GenBank/DDBJ databases">
        <title>Ottowia sp. 27C isolated from the cloaca of a Giant Asian pond turtle (Heosemys grandis).</title>
        <authorList>
            <person name="Spergser J."/>
            <person name="Busse H.-J."/>
        </authorList>
    </citation>
    <scope>NUCLEOTIDE SEQUENCE</scope>
    <source>
        <strain evidence="1">27C</strain>
    </source>
</reference>
<gene>
    <name evidence="1" type="ORF">J1M35_14430</name>
</gene>
<dbReference type="Proteomes" id="UP000663903">
    <property type="component" value="Chromosome"/>
</dbReference>
<evidence type="ECO:0000313" key="1">
    <source>
        <dbReference type="EMBL" id="QTD44301.1"/>
    </source>
</evidence>
<dbReference type="RefSeq" id="WP_208007866.1">
    <property type="nucleotide sequence ID" value="NZ_CP071796.1"/>
</dbReference>
<dbReference type="KEGG" id="otd:J1M35_14430"/>
<organism evidence="1 2">
    <name type="scientific">Ottowia testudinis</name>
    <dbReference type="NCBI Taxonomy" id="2816950"/>
    <lineage>
        <taxon>Bacteria</taxon>
        <taxon>Pseudomonadati</taxon>
        <taxon>Pseudomonadota</taxon>
        <taxon>Betaproteobacteria</taxon>
        <taxon>Burkholderiales</taxon>
        <taxon>Comamonadaceae</taxon>
        <taxon>Ottowia</taxon>
    </lineage>
</organism>
<keyword evidence="2" id="KW-1185">Reference proteome</keyword>
<accession>A0A975CEI2</accession>
<protein>
    <submittedName>
        <fullName evidence="1">Uncharacterized protein</fullName>
    </submittedName>
</protein>
<proteinExistence type="predicted"/>
<dbReference type="AlphaFoldDB" id="A0A975CEI2"/>
<sequence length="107" mass="11448">MQFNQQVMVHGIKESQGNFEGRAFSSTTFHVEADLKANGAGRSVGRVTTPMKCGDAAEFEKWAHLPATAFPVKCDAIFEMQANGKGGTDLIMASIKPCAPDRGMKAA</sequence>
<dbReference type="EMBL" id="CP071796">
    <property type="protein sequence ID" value="QTD44301.1"/>
    <property type="molecule type" value="Genomic_DNA"/>
</dbReference>
<name>A0A975CEI2_9BURK</name>